<reference evidence="1 2" key="1">
    <citation type="submission" date="2023-02" db="EMBL/GenBank/DDBJ databases">
        <title>LHISI_Scaffold_Assembly.</title>
        <authorList>
            <person name="Stuart O.P."/>
            <person name="Cleave R."/>
            <person name="Magrath M.J.L."/>
            <person name="Mikheyev A.S."/>
        </authorList>
    </citation>
    <scope>NUCLEOTIDE SEQUENCE [LARGE SCALE GENOMIC DNA]</scope>
    <source>
        <strain evidence="1">Daus_M_001</strain>
        <tissue evidence="1">Leg muscle</tissue>
    </source>
</reference>
<dbReference type="Proteomes" id="UP001159363">
    <property type="component" value="Chromosome 4"/>
</dbReference>
<comment type="caution">
    <text evidence="1">The sequence shown here is derived from an EMBL/GenBank/DDBJ whole genome shotgun (WGS) entry which is preliminary data.</text>
</comment>
<keyword evidence="2" id="KW-1185">Reference proteome</keyword>
<name>A0ABQ9HIL9_9NEOP</name>
<dbReference type="EMBL" id="JARBHB010000005">
    <property type="protein sequence ID" value="KAJ8883808.1"/>
    <property type="molecule type" value="Genomic_DNA"/>
</dbReference>
<evidence type="ECO:0000313" key="1">
    <source>
        <dbReference type="EMBL" id="KAJ8883808.1"/>
    </source>
</evidence>
<proteinExistence type="predicted"/>
<accession>A0ABQ9HIL9</accession>
<protein>
    <submittedName>
        <fullName evidence="1">Uncharacterized protein</fullName>
    </submittedName>
</protein>
<sequence>MVGGEQANRSATVAPPKHIITVLRRNCFLVILEYFKMVFLMAVKSAHFRMKAYVAALRRKRTAGLYKINKGGQENHYSTAYSCEPNHEFCAWRNYALLLSGIEFIPMRSWDRTIFLNLRPAMGKRGILIDKESIPRENQNFERKKGNSRWWRSALSSYPRSPCPRLIISYFSPSPLHPSSHVLFRQPAGDCRLYMTQASYALTPDRHSEPADFCGPSPTDTLARPPHLIVHAPPSPKSSVPIASPTTPGRLLMELPQSSITAFHLHMVLRAIDVLLPLCEPGTSVSNPTQKAVGTPTSFSQLDPWRRTPGWSSRRLRCRQSILQSQEQRSLPPSAWKRPLVLKLLLQPRVHQEWARLWLSYGQLLFCQTSANSSSRSGPPVVDLWATFGLPDISRQYIQKWPAYVTNILENFIMGKREIPPENVTTSAIFQHDCNVRKSGSDPAGNRTRFALLGGERFSRNNIAAVMNESCQTMPLWSTGFLGELKFLPPLLSGAAPYSPRFILIGSQYLVVKRRPNLFTHSCLGIFSCAHGPI</sequence>
<evidence type="ECO:0000313" key="2">
    <source>
        <dbReference type="Proteomes" id="UP001159363"/>
    </source>
</evidence>
<organism evidence="1 2">
    <name type="scientific">Dryococelus australis</name>
    <dbReference type="NCBI Taxonomy" id="614101"/>
    <lineage>
        <taxon>Eukaryota</taxon>
        <taxon>Metazoa</taxon>
        <taxon>Ecdysozoa</taxon>
        <taxon>Arthropoda</taxon>
        <taxon>Hexapoda</taxon>
        <taxon>Insecta</taxon>
        <taxon>Pterygota</taxon>
        <taxon>Neoptera</taxon>
        <taxon>Polyneoptera</taxon>
        <taxon>Phasmatodea</taxon>
        <taxon>Verophasmatodea</taxon>
        <taxon>Anareolatae</taxon>
        <taxon>Phasmatidae</taxon>
        <taxon>Eurycanthinae</taxon>
        <taxon>Dryococelus</taxon>
    </lineage>
</organism>
<gene>
    <name evidence="1" type="ORF">PR048_015663</name>
</gene>